<sequence>MSYENAPVELTHGHYYTCGGLPAGSREAEGDLNQTLKAVAALFKAPEEKPVNFSMIARGRDY</sequence>
<protein>
    <submittedName>
        <fullName evidence="1">Uncharacterized protein</fullName>
    </submittedName>
</protein>
<dbReference type="EMBL" id="DVNC01000008">
    <property type="protein sequence ID" value="HIU52568.1"/>
    <property type="molecule type" value="Genomic_DNA"/>
</dbReference>
<accession>A0A9D1SAL7</accession>
<dbReference type="AlphaFoldDB" id="A0A9D1SAL7"/>
<dbReference type="Proteomes" id="UP000824107">
    <property type="component" value="Unassembled WGS sequence"/>
</dbReference>
<name>A0A9D1SAL7_9PROT</name>
<comment type="caution">
    <text evidence="1">The sequence shown here is derived from an EMBL/GenBank/DDBJ whole genome shotgun (WGS) entry which is preliminary data.</text>
</comment>
<proteinExistence type="predicted"/>
<evidence type="ECO:0000313" key="2">
    <source>
        <dbReference type="Proteomes" id="UP000824107"/>
    </source>
</evidence>
<reference evidence="1" key="2">
    <citation type="journal article" date="2021" name="PeerJ">
        <title>Extensive microbial diversity within the chicken gut microbiome revealed by metagenomics and culture.</title>
        <authorList>
            <person name="Gilroy R."/>
            <person name="Ravi A."/>
            <person name="Getino M."/>
            <person name="Pursley I."/>
            <person name="Horton D.L."/>
            <person name="Alikhan N.F."/>
            <person name="Baker D."/>
            <person name="Gharbi K."/>
            <person name="Hall N."/>
            <person name="Watson M."/>
            <person name="Adriaenssens E.M."/>
            <person name="Foster-Nyarko E."/>
            <person name="Jarju S."/>
            <person name="Secka A."/>
            <person name="Antonio M."/>
            <person name="Oren A."/>
            <person name="Chaudhuri R.R."/>
            <person name="La Ragione R."/>
            <person name="Hildebrand F."/>
            <person name="Pallen M.J."/>
        </authorList>
    </citation>
    <scope>NUCLEOTIDE SEQUENCE</scope>
    <source>
        <strain evidence="1">ChiW3-316</strain>
    </source>
</reference>
<evidence type="ECO:0000313" key="1">
    <source>
        <dbReference type="EMBL" id="HIU52568.1"/>
    </source>
</evidence>
<organism evidence="1 2">
    <name type="scientific">Candidatus Scatocola faecipullorum</name>
    <dbReference type="NCBI Taxonomy" id="2840917"/>
    <lineage>
        <taxon>Bacteria</taxon>
        <taxon>Pseudomonadati</taxon>
        <taxon>Pseudomonadota</taxon>
        <taxon>Alphaproteobacteria</taxon>
        <taxon>Rhodospirillales</taxon>
        <taxon>Rhodospirillaceae</taxon>
        <taxon>Rhodospirillaceae incertae sedis</taxon>
        <taxon>Candidatus Scatocola</taxon>
    </lineage>
</organism>
<gene>
    <name evidence="1" type="ORF">IAD20_00630</name>
</gene>
<reference evidence="1" key="1">
    <citation type="submission" date="2020-10" db="EMBL/GenBank/DDBJ databases">
        <authorList>
            <person name="Gilroy R."/>
        </authorList>
    </citation>
    <scope>NUCLEOTIDE SEQUENCE</scope>
    <source>
        <strain evidence="1">ChiW3-316</strain>
    </source>
</reference>